<proteinExistence type="predicted"/>
<dbReference type="EMBL" id="JAIWYP010000004">
    <property type="protein sequence ID" value="KAH3834480.1"/>
    <property type="molecule type" value="Genomic_DNA"/>
</dbReference>
<name>A0A9D4QLA7_DREPO</name>
<reference evidence="2" key="2">
    <citation type="submission" date="2020-11" db="EMBL/GenBank/DDBJ databases">
        <authorList>
            <person name="McCartney M.A."/>
            <person name="Auch B."/>
            <person name="Kono T."/>
            <person name="Mallez S."/>
            <person name="Becker A."/>
            <person name="Gohl D.M."/>
            <person name="Silverstein K.A.T."/>
            <person name="Koren S."/>
            <person name="Bechman K.B."/>
            <person name="Herman A."/>
            <person name="Abrahante J.E."/>
            <person name="Garbe J."/>
        </authorList>
    </citation>
    <scope>NUCLEOTIDE SEQUENCE</scope>
    <source>
        <strain evidence="2">Duluth1</strain>
        <tissue evidence="2">Whole animal</tissue>
    </source>
</reference>
<reference evidence="2" key="1">
    <citation type="journal article" date="2019" name="bioRxiv">
        <title>The Genome of the Zebra Mussel, Dreissena polymorpha: A Resource for Invasive Species Research.</title>
        <authorList>
            <person name="McCartney M.A."/>
            <person name="Auch B."/>
            <person name="Kono T."/>
            <person name="Mallez S."/>
            <person name="Zhang Y."/>
            <person name="Obille A."/>
            <person name="Becker A."/>
            <person name="Abrahante J.E."/>
            <person name="Garbe J."/>
            <person name="Badalamenti J.P."/>
            <person name="Herman A."/>
            <person name="Mangelson H."/>
            <person name="Liachko I."/>
            <person name="Sullivan S."/>
            <person name="Sone E.D."/>
            <person name="Koren S."/>
            <person name="Silverstein K.A.T."/>
            <person name="Beckman K.B."/>
            <person name="Gohl D.M."/>
        </authorList>
    </citation>
    <scope>NUCLEOTIDE SEQUENCE</scope>
    <source>
        <strain evidence="2">Duluth1</strain>
        <tissue evidence="2">Whole animal</tissue>
    </source>
</reference>
<evidence type="ECO:0000313" key="2">
    <source>
        <dbReference type="EMBL" id="KAH3834480.1"/>
    </source>
</evidence>
<evidence type="ECO:0000256" key="1">
    <source>
        <dbReference type="SAM" id="MobiDB-lite"/>
    </source>
</evidence>
<dbReference type="Proteomes" id="UP000828390">
    <property type="component" value="Unassembled WGS sequence"/>
</dbReference>
<sequence>MGPQQRLLVTSDTNSMEGTHPPVTAMECGATSVIYVHQSIVDDIQGQRKVGYQLDQPHIIQQ</sequence>
<evidence type="ECO:0000313" key="3">
    <source>
        <dbReference type="Proteomes" id="UP000828390"/>
    </source>
</evidence>
<comment type="caution">
    <text evidence="2">The sequence shown here is derived from an EMBL/GenBank/DDBJ whole genome shotgun (WGS) entry which is preliminary data.</text>
</comment>
<dbReference type="AlphaFoldDB" id="A0A9D4QLA7"/>
<accession>A0A9D4QLA7</accession>
<protein>
    <submittedName>
        <fullName evidence="2">Uncharacterized protein</fullName>
    </submittedName>
</protein>
<feature type="compositionally biased region" description="Polar residues" evidence="1">
    <location>
        <begin position="7"/>
        <end position="17"/>
    </location>
</feature>
<feature type="region of interest" description="Disordered" evidence="1">
    <location>
        <begin position="1"/>
        <end position="20"/>
    </location>
</feature>
<keyword evidence="3" id="KW-1185">Reference proteome</keyword>
<organism evidence="2 3">
    <name type="scientific">Dreissena polymorpha</name>
    <name type="common">Zebra mussel</name>
    <name type="synonym">Mytilus polymorpha</name>
    <dbReference type="NCBI Taxonomy" id="45954"/>
    <lineage>
        <taxon>Eukaryota</taxon>
        <taxon>Metazoa</taxon>
        <taxon>Spiralia</taxon>
        <taxon>Lophotrochozoa</taxon>
        <taxon>Mollusca</taxon>
        <taxon>Bivalvia</taxon>
        <taxon>Autobranchia</taxon>
        <taxon>Heteroconchia</taxon>
        <taxon>Euheterodonta</taxon>
        <taxon>Imparidentia</taxon>
        <taxon>Neoheterodontei</taxon>
        <taxon>Myida</taxon>
        <taxon>Dreissenoidea</taxon>
        <taxon>Dreissenidae</taxon>
        <taxon>Dreissena</taxon>
    </lineage>
</organism>
<gene>
    <name evidence="2" type="ORF">DPMN_107808</name>
</gene>